<comment type="similarity">
    <text evidence="6 7">Belongs to the imidazoleglycerol-phosphate dehydratase family.</text>
</comment>
<dbReference type="Proteomes" id="UP000002217">
    <property type="component" value="Chromosome"/>
</dbReference>
<evidence type="ECO:0000256" key="2">
    <source>
        <dbReference type="ARBA" id="ARBA00016664"/>
    </source>
</evidence>
<dbReference type="FunFam" id="3.30.230.40:FF:000001">
    <property type="entry name" value="Imidazoleglycerol-phosphate dehydratase HisB"/>
    <property type="match status" value="1"/>
</dbReference>
<sequence>MQTRKVELTRKTAETDIYLKLDLDGSGVYDIKTGIGFFDHMLNLMTRHGMLNLELRADGDLEIDGHHTVEDIGICLGQAIKEALGDKSGINRYGHAMVPMDEALLLAALDLSGRGHLELSVEIPSPKVGDFETELLEEFLRALSVNGGITLHVTQISGRNSHHIIEGIFKALGRALRQAVETDSRANGIPSTKGVL</sequence>
<dbReference type="SUPFAM" id="SSF54211">
    <property type="entry name" value="Ribosomal protein S5 domain 2-like"/>
    <property type="match status" value="2"/>
</dbReference>
<evidence type="ECO:0000256" key="7">
    <source>
        <dbReference type="RuleBase" id="RU000599"/>
    </source>
</evidence>
<dbReference type="InterPro" id="IPR038494">
    <property type="entry name" value="IGPD_sf"/>
</dbReference>
<evidence type="ECO:0000256" key="4">
    <source>
        <dbReference type="ARBA" id="ARBA00023102"/>
    </source>
</evidence>
<dbReference type="InterPro" id="IPR020568">
    <property type="entry name" value="Ribosomal_Su5_D2-typ_SF"/>
</dbReference>
<evidence type="ECO:0000256" key="5">
    <source>
        <dbReference type="ARBA" id="ARBA00023239"/>
    </source>
</evidence>
<dbReference type="UniPathway" id="UPA00031">
    <property type="reaction ID" value="UER00011"/>
</dbReference>
<dbReference type="KEGG" id="dae:Dtox_0754"/>
<dbReference type="GO" id="GO:0000105">
    <property type="term" value="P:L-histidine biosynthetic process"/>
    <property type="evidence" value="ECO:0007669"/>
    <property type="project" value="UniProtKB-UniRule"/>
</dbReference>
<dbReference type="InterPro" id="IPR000807">
    <property type="entry name" value="ImidazoleglycerolP_deHydtase"/>
</dbReference>
<evidence type="ECO:0000256" key="6">
    <source>
        <dbReference type="HAMAP-Rule" id="MF_00076"/>
    </source>
</evidence>
<evidence type="ECO:0000256" key="3">
    <source>
        <dbReference type="ARBA" id="ARBA00022605"/>
    </source>
</evidence>
<dbReference type="OrthoDB" id="9790411at2"/>
<keyword evidence="6" id="KW-0963">Cytoplasm</keyword>
<comment type="subcellular location">
    <subcellularLocation>
        <location evidence="6 7">Cytoplasm</location>
    </subcellularLocation>
</comment>
<evidence type="ECO:0000313" key="9">
    <source>
        <dbReference type="Proteomes" id="UP000002217"/>
    </source>
</evidence>
<dbReference type="AlphaFoldDB" id="C8W200"/>
<reference evidence="8 9" key="1">
    <citation type="journal article" date="2009" name="Stand. Genomic Sci.">
        <title>Complete genome sequence of Desulfotomaculum acetoxidans type strain (5575).</title>
        <authorList>
            <person name="Spring S."/>
            <person name="Lapidus A."/>
            <person name="Schroder M."/>
            <person name="Gleim D."/>
            <person name="Sims D."/>
            <person name="Meincke L."/>
            <person name="Glavina Del Rio T."/>
            <person name="Tice H."/>
            <person name="Copeland A."/>
            <person name="Cheng J.F."/>
            <person name="Lucas S."/>
            <person name="Chen F."/>
            <person name="Nolan M."/>
            <person name="Bruce D."/>
            <person name="Goodwin L."/>
            <person name="Pitluck S."/>
            <person name="Ivanova N."/>
            <person name="Mavromatis K."/>
            <person name="Mikhailova N."/>
            <person name="Pati A."/>
            <person name="Chen A."/>
            <person name="Palaniappan K."/>
            <person name="Land M."/>
            <person name="Hauser L."/>
            <person name="Chang Y.J."/>
            <person name="Jeffries C.D."/>
            <person name="Chain P."/>
            <person name="Saunders E."/>
            <person name="Brettin T."/>
            <person name="Detter J.C."/>
            <person name="Goker M."/>
            <person name="Bristow J."/>
            <person name="Eisen J.A."/>
            <person name="Markowitz V."/>
            <person name="Hugenholtz P."/>
            <person name="Kyrpides N.C."/>
            <person name="Klenk H.P."/>
            <person name="Han C."/>
        </authorList>
    </citation>
    <scope>NUCLEOTIDE SEQUENCE [LARGE SCALE GENOMIC DNA]</scope>
    <source>
        <strain evidence="9">ATCC 49208 / DSM 771 / VKM B-1644</strain>
    </source>
</reference>
<dbReference type="PANTHER" id="PTHR23133:SF2">
    <property type="entry name" value="IMIDAZOLEGLYCEROL-PHOSPHATE DEHYDRATASE"/>
    <property type="match status" value="1"/>
</dbReference>
<dbReference type="EMBL" id="CP001720">
    <property type="protein sequence ID" value="ACV61664.1"/>
    <property type="molecule type" value="Genomic_DNA"/>
</dbReference>
<evidence type="ECO:0000313" key="8">
    <source>
        <dbReference type="EMBL" id="ACV61664.1"/>
    </source>
</evidence>
<dbReference type="InterPro" id="IPR020565">
    <property type="entry name" value="ImidazoleglycerP_deHydtase_CS"/>
</dbReference>
<gene>
    <name evidence="6" type="primary">hisB</name>
    <name evidence="8" type="ordered locus">Dtox_0754</name>
</gene>
<dbReference type="PROSITE" id="PS00955">
    <property type="entry name" value="IGP_DEHYDRATASE_2"/>
    <property type="match status" value="1"/>
</dbReference>
<comment type="pathway">
    <text evidence="1 6 7">Amino-acid biosynthesis; L-histidine biosynthesis; L-histidine from 5-phospho-alpha-D-ribose 1-diphosphate: step 6/9.</text>
</comment>
<dbReference type="STRING" id="485916.Dtox_0754"/>
<keyword evidence="5 6" id="KW-0456">Lyase</keyword>
<dbReference type="HAMAP" id="MF_00076">
    <property type="entry name" value="HisB"/>
    <property type="match status" value="1"/>
</dbReference>
<dbReference type="EC" id="4.2.1.19" evidence="6 7"/>
<keyword evidence="3 6" id="KW-0028">Amino-acid biosynthesis</keyword>
<dbReference type="NCBIfam" id="NF002114">
    <property type="entry name" value="PRK00951.2-4"/>
    <property type="match status" value="1"/>
</dbReference>
<keyword evidence="9" id="KW-1185">Reference proteome</keyword>
<keyword evidence="4 6" id="KW-0368">Histidine biosynthesis</keyword>
<dbReference type="GO" id="GO:0004424">
    <property type="term" value="F:imidazoleglycerol-phosphate dehydratase activity"/>
    <property type="evidence" value="ECO:0007669"/>
    <property type="project" value="UniProtKB-UniRule"/>
</dbReference>
<proteinExistence type="inferred from homology"/>
<name>C8W200_DESAS</name>
<dbReference type="PROSITE" id="PS00954">
    <property type="entry name" value="IGP_DEHYDRATASE_1"/>
    <property type="match status" value="1"/>
</dbReference>
<accession>C8W200</accession>
<dbReference type="Gene3D" id="3.30.230.40">
    <property type="entry name" value="Imidazole glycerol phosphate dehydratase, domain 1"/>
    <property type="match status" value="2"/>
</dbReference>
<dbReference type="PANTHER" id="PTHR23133">
    <property type="entry name" value="IMIDAZOLEGLYCEROL-PHOSPHATE DEHYDRATASE HIS7"/>
    <property type="match status" value="1"/>
</dbReference>
<dbReference type="Pfam" id="PF00475">
    <property type="entry name" value="IGPD"/>
    <property type="match status" value="1"/>
</dbReference>
<dbReference type="RefSeq" id="WP_015756382.1">
    <property type="nucleotide sequence ID" value="NC_013216.1"/>
</dbReference>
<protein>
    <recommendedName>
        <fullName evidence="2 6">Imidazoleglycerol-phosphate dehydratase</fullName>
        <shortName evidence="6">IGPD</shortName>
        <ecNumber evidence="6 7">4.2.1.19</ecNumber>
    </recommendedName>
</protein>
<dbReference type="HOGENOM" id="CLU_044308_3_0_9"/>
<dbReference type="GO" id="GO:0005737">
    <property type="term" value="C:cytoplasm"/>
    <property type="evidence" value="ECO:0007669"/>
    <property type="project" value="UniProtKB-SubCell"/>
</dbReference>
<dbReference type="eggNOG" id="COG0131">
    <property type="taxonomic scope" value="Bacteria"/>
</dbReference>
<dbReference type="FunFam" id="3.30.230.40:FF:000003">
    <property type="entry name" value="Imidazoleglycerol-phosphate dehydratase HisB"/>
    <property type="match status" value="1"/>
</dbReference>
<evidence type="ECO:0000256" key="1">
    <source>
        <dbReference type="ARBA" id="ARBA00005047"/>
    </source>
</evidence>
<organism evidence="8 9">
    <name type="scientific">Desulfofarcimen acetoxidans (strain ATCC 49208 / DSM 771 / KCTC 5769 / VKM B-1644 / 5575)</name>
    <name type="common">Desulfotomaculum acetoxidans</name>
    <dbReference type="NCBI Taxonomy" id="485916"/>
    <lineage>
        <taxon>Bacteria</taxon>
        <taxon>Bacillati</taxon>
        <taxon>Bacillota</taxon>
        <taxon>Clostridia</taxon>
        <taxon>Eubacteriales</taxon>
        <taxon>Peptococcaceae</taxon>
        <taxon>Desulfofarcimen</taxon>
    </lineage>
</organism>
<comment type="catalytic activity">
    <reaction evidence="6 7">
        <text>D-erythro-1-(imidazol-4-yl)glycerol 3-phosphate = 3-(imidazol-4-yl)-2-oxopropyl phosphate + H2O</text>
        <dbReference type="Rhea" id="RHEA:11040"/>
        <dbReference type="ChEBI" id="CHEBI:15377"/>
        <dbReference type="ChEBI" id="CHEBI:57766"/>
        <dbReference type="ChEBI" id="CHEBI:58278"/>
        <dbReference type="EC" id="4.2.1.19"/>
    </reaction>
</comment>
<dbReference type="NCBIfam" id="NF002111">
    <property type="entry name" value="PRK00951.2-1"/>
    <property type="match status" value="1"/>
</dbReference>
<dbReference type="CDD" id="cd07914">
    <property type="entry name" value="IGPD"/>
    <property type="match status" value="1"/>
</dbReference>